<keyword evidence="3" id="KW-1185">Reference proteome</keyword>
<sequence>MLLGPLNDLQSRMDPAFESRGSHIPGSVWTSCNSITTAKERPSPGGHDRHDHQPLHPPQLSTDARHDGTLTFVLAPFCEGDSAREKADVPVMRNI</sequence>
<dbReference type="Proteomes" id="UP000299102">
    <property type="component" value="Unassembled WGS sequence"/>
</dbReference>
<evidence type="ECO:0000313" key="2">
    <source>
        <dbReference type="EMBL" id="GBP37735.1"/>
    </source>
</evidence>
<accession>A0A4C1VJ60</accession>
<reference evidence="2 3" key="1">
    <citation type="journal article" date="2019" name="Commun. Biol.">
        <title>The bagworm genome reveals a unique fibroin gene that provides high tensile strength.</title>
        <authorList>
            <person name="Kono N."/>
            <person name="Nakamura H."/>
            <person name="Ohtoshi R."/>
            <person name="Tomita M."/>
            <person name="Numata K."/>
            <person name="Arakawa K."/>
        </authorList>
    </citation>
    <scope>NUCLEOTIDE SEQUENCE [LARGE SCALE GENOMIC DNA]</scope>
</reference>
<feature type="region of interest" description="Disordered" evidence="1">
    <location>
        <begin position="1"/>
        <end position="64"/>
    </location>
</feature>
<comment type="caution">
    <text evidence="2">The sequence shown here is derived from an EMBL/GenBank/DDBJ whole genome shotgun (WGS) entry which is preliminary data.</text>
</comment>
<evidence type="ECO:0000313" key="3">
    <source>
        <dbReference type="Proteomes" id="UP000299102"/>
    </source>
</evidence>
<protein>
    <submittedName>
        <fullName evidence="2">Uncharacterized protein</fullName>
    </submittedName>
</protein>
<dbReference type="AlphaFoldDB" id="A0A4C1VJ60"/>
<evidence type="ECO:0000256" key="1">
    <source>
        <dbReference type="SAM" id="MobiDB-lite"/>
    </source>
</evidence>
<gene>
    <name evidence="2" type="ORF">EVAR_29936_1</name>
</gene>
<organism evidence="2 3">
    <name type="scientific">Eumeta variegata</name>
    <name type="common">Bagworm moth</name>
    <name type="synonym">Eumeta japonica</name>
    <dbReference type="NCBI Taxonomy" id="151549"/>
    <lineage>
        <taxon>Eukaryota</taxon>
        <taxon>Metazoa</taxon>
        <taxon>Ecdysozoa</taxon>
        <taxon>Arthropoda</taxon>
        <taxon>Hexapoda</taxon>
        <taxon>Insecta</taxon>
        <taxon>Pterygota</taxon>
        <taxon>Neoptera</taxon>
        <taxon>Endopterygota</taxon>
        <taxon>Lepidoptera</taxon>
        <taxon>Glossata</taxon>
        <taxon>Ditrysia</taxon>
        <taxon>Tineoidea</taxon>
        <taxon>Psychidae</taxon>
        <taxon>Oiketicinae</taxon>
        <taxon>Eumeta</taxon>
    </lineage>
</organism>
<proteinExistence type="predicted"/>
<dbReference type="EMBL" id="BGZK01000338">
    <property type="protein sequence ID" value="GBP37735.1"/>
    <property type="molecule type" value="Genomic_DNA"/>
</dbReference>
<name>A0A4C1VJ60_EUMVA</name>
<feature type="compositionally biased region" description="Polar residues" evidence="1">
    <location>
        <begin position="28"/>
        <end position="37"/>
    </location>
</feature>
<feature type="compositionally biased region" description="Basic and acidic residues" evidence="1">
    <location>
        <begin position="38"/>
        <end position="54"/>
    </location>
</feature>